<gene>
    <name evidence="2" type="ORF">M231_06616</name>
</gene>
<dbReference type="Proteomes" id="UP000289152">
    <property type="component" value="Unassembled WGS sequence"/>
</dbReference>
<feature type="compositionally biased region" description="Basic and acidic residues" evidence="1">
    <location>
        <begin position="86"/>
        <end position="99"/>
    </location>
</feature>
<evidence type="ECO:0000256" key="1">
    <source>
        <dbReference type="SAM" id="MobiDB-lite"/>
    </source>
</evidence>
<reference evidence="2 3" key="1">
    <citation type="submission" date="2016-06" db="EMBL/GenBank/DDBJ databases">
        <title>Evolution of pathogenesis and genome organization in the Tremellales.</title>
        <authorList>
            <person name="Cuomo C."/>
            <person name="Litvintseva A."/>
            <person name="Heitman J."/>
            <person name="Chen Y."/>
            <person name="Sun S."/>
            <person name="Springer D."/>
            <person name="Dromer F."/>
            <person name="Young S."/>
            <person name="Zeng Q."/>
            <person name="Chapman S."/>
            <person name="Gujja S."/>
            <person name="Saif S."/>
            <person name="Birren B."/>
        </authorList>
    </citation>
    <scope>NUCLEOTIDE SEQUENCE [LARGE SCALE GENOMIC DNA]</scope>
    <source>
        <strain evidence="2 3">ATCC 28783</strain>
    </source>
</reference>
<comment type="caution">
    <text evidence="2">The sequence shown here is derived from an EMBL/GenBank/DDBJ whole genome shotgun (WGS) entry which is preliminary data.</text>
</comment>
<proteinExistence type="predicted"/>
<name>A0A4Q1BF14_TREME</name>
<keyword evidence="3" id="KW-1185">Reference proteome</keyword>
<evidence type="ECO:0000313" key="3">
    <source>
        <dbReference type="Proteomes" id="UP000289152"/>
    </source>
</evidence>
<dbReference type="InParanoid" id="A0A4Q1BF14"/>
<dbReference type="EMBL" id="SDIL01000108">
    <property type="protein sequence ID" value="RXK36125.1"/>
    <property type="molecule type" value="Genomic_DNA"/>
</dbReference>
<protein>
    <submittedName>
        <fullName evidence="2">Uncharacterized protein</fullName>
    </submittedName>
</protein>
<accession>A0A4Q1BF14</accession>
<organism evidence="2 3">
    <name type="scientific">Tremella mesenterica</name>
    <name type="common">Jelly fungus</name>
    <dbReference type="NCBI Taxonomy" id="5217"/>
    <lineage>
        <taxon>Eukaryota</taxon>
        <taxon>Fungi</taxon>
        <taxon>Dikarya</taxon>
        <taxon>Basidiomycota</taxon>
        <taxon>Agaricomycotina</taxon>
        <taxon>Tremellomycetes</taxon>
        <taxon>Tremellales</taxon>
        <taxon>Tremellaceae</taxon>
        <taxon>Tremella</taxon>
    </lineage>
</organism>
<feature type="region of interest" description="Disordered" evidence="1">
    <location>
        <begin position="85"/>
        <end position="110"/>
    </location>
</feature>
<evidence type="ECO:0000313" key="2">
    <source>
        <dbReference type="EMBL" id="RXK36125.1"/>
    </source>
</evidence>
<dbReference type="AlphaFoldDB" id="A0A4Q1BF14"/>
<sequence length="110" mass="11674">MAQPSVGLFPVQYPAGDVPLRSVVQITSLGPSQRTMLAGRIGPGQPNADGKLPLPSTIPSFLNFVRSSLDSCLTYDPDTLISLRTISERSEDKNTKAKGDGMGMNPTNGK</sequence>